<sequence>MSDILSRQAGKHAAESQSECGVFAYGDQKVEYQVVRFCPEKPSQNKVTIKVHPDSRVVVAVPREATELQIRDAVYKRARWIWQHLEDFQSQMDDVHERQYISGETYFYLGRRYQLKVQIEPEASVGIKMARGRLEVTLPKPLHNQREVVKGLLDKWYHTQARRVFRQRMKALIRQMSWISELPPYRVLPMQKQWGSCSREGRLMLNPHLVKAPRDCVDYVLTHELCHIAEHNHSEQFWRLLGQQMPDWKVVKAELDGMAEMYLNE</sequence>
<comment type="caution">
    <text evidence="2">The sequence shown here is derived from an EMBL/GenBank/DDBJ whole genome shotgun (WGS) entry which is preliminary data.</text>
</comment>
<dbReference type="InterPro" id="IPR002725">
    <property type="entry name" value="YgjP-like_metallopeptidase"/>
</dbReference>
<dbReference type="Gene3D" id="3.30.2010.10">
    <property type="entry name" value="Metalloproteases ('zincins'), catalytic domain"/>
    <property type="match status" value="1"/>
</dbReference>
<keyword evidence="2" id="KW-0645">Protease</keyword>
<dbReference type="CDD" id="cd07344">
    <property type="entry name" value="M48_yhfN_like"/>
    <property type="match status" value="1"/>
</dbReference>
<gene>
    <name evidence="2" type="ORF">GCM10025772_04120</name>
</gene>
<keyword evidence="2" id="KW-0378">Hydrolase</keyword>
<proteinExistence type="predicted"/>
<keyword evidence="3" id="KW-1185">Reference proteome</keyword>
<dbReference type="InterPro" id="IPR053136">
    <property type="entry name" value="UTP_pyrophosphatase-like"/>
</dbReference>
<evidence type="ECO:0000313" key="3">
    <source>
        <dbReference type="Proteomes" id="UP001501600"/>
    </source>
</evidence>
<dbReference type="GO" id="GO:0008237">
    <property type="term" value="F:metallopeptidase activity"/>
    <property type="evidence" value="ECO:0007669"/>
    <property type="project" value="UniProtKB-KW"/>
</dbReference>
<dbReference type="PANTHER" id="PTHR30399:SF1">
    <property type="entry name" value="UTP PYROPHOSPHATASE"/>
    <property type="match status" value="1"/>
</dbReference>
<feature type="domain" description="YgjP-like metallopeptidase" evidence="1">
    <location>
        <begin position="46"/>
        <end position="256"/>
    </location>
</feature>
<dbReference type="PANTHER" id="PTHR30399">
    <property type="entry name" value="UNCHARACTERIZED PROTEIN YGJP"/>
    <property type="match status" value="1"/>
</dbReference>
<keyword evidence="2" id="KW-0482">Metalloprotease</keyword>
<evidence type="ECO:0000259" key="1">
    <source>
        <dbReference type="Pfam" id="PF01863"/>
    </source>
</evidence>
<reference evidence="3" key="1">
    <citation type="journal article" date="2019" name="Int. J. Syst. Evol. Microbiol.">
        <title>The Global Catalogue of Microorganisms (GCM) 10K type strain sequencing project: providing services to taxonomists for standard genome sequencing and annotation.</title>
        <authorList>
            <consortium name="The Broad Institute Genomics Platform"/>
            <consortium name="The Broad Institute Genome Sequencing Center for Infectious Disease"/>
            <person name="Wu L."/>
            <person name="Ma J."/>
        </authorList>
    </citation>
    <scope>NUCLEOTIDE SEQUENCE [LARGE SCALE GENOMIC DNA]</scope>
    <source>
        <strain evidence="3">JCM 18720</strain>
    </source>
</reference>
<name>A0ABP9RTX4_9GAMM</name>
<dbReference type="RefSeq" id="WP_345315376.1">
    <property type="nucleotide sequence ID" value="NZ_BAABLF010000004.1"/>
</dbReference>
<accession>A0ABP9RTX4</accession>
<dbReference type="Pfam" id="PF01863">
    <property type="entry name" value="YgjP-like"/>
    <property type="match status" value="1"/>
</dbReference>
<organism evidence="2 3">
    <name type="scientific">Ferrimonas gelatinilytica</name>
    <dbReference type="NCBI Taxonomy" id="1255257"/>
    <lineage>
        <taxon>Bacteria</taxon>
        <taxon>Pseudomonadati</taxon>
        <taxon>Pseudomonadota</taxon>
        <taxon>Gammaproteobacteria</taxon>
        <taxon>Alteromonadales</taxon>
        <taxon>Ferrimonadaceae</taxon>
        <taxon>Ferrimonas</taxon>
    </lineage>
</organism>
<evidence type="ECO:0000313" key="2">
    <source>
        <dbReference type="EMBL" id="GAA5187121.1"/>
    </source>
</evidence>
<dbReference type="EMBL" id="BAABLF010000004">
    <property type="protein sequence ID" value="GAA5187121.1"/>
    <property type="molecule type" value="Genomic_DNA"/>
</dbReference>
<protein>
    <submittedName>
        <fullName evidence="2">SprT family zinc-dependent metalloprotease</fullName>
    </submittedName>
</protein>
<dbReference type="Proteomes" id="UP001501600">
    <property type="component" value="Unassembled WGS sequence"/>
</dbReference>